<evidence type="ECO:0000256" key="4">
    <source>
        <dbReference type="ARBA" id="ARBA00012702"/>
    </source>
</evidence>
<dbReference type="EC" id="2.5.1.58" evidence="4"/>
<sequence length="362" mass="40751">MPKTLRFRDFICIHLVTTRWCVFSSPSTSGLFNSVQPFTTMGTEQASQEAPNATPEAANPTATDADNAESIDVNLDEWKGFEYSPVEFSPVLTINLSDEFRHVFGLLYAVKKSKERSKRALDLTSRAIILQNSSPTAWMLRREVVATLAENNPALWAIELGFTAKIISKNEKNYQAWEHRRFAAESGNLLQTEIQFTDVALNGDEKNYHAWCHRHWLVRDHGLTEGELDATEWFIRTDLRNNSAWNHRWLVTGLVEGARNDDEMTFALEIVEKAPRNEAVWNYIHAMGKSGLSIAAAKAKAVECLEVDAGCIPARRFLVLNASSSEASEVRKHCQILASGVDPIRKKYWEMKAADPGRPIKG</sequence>
<evidence type="ECO:0000256" key="5">
    <source>
        <dbReference type="ARBA" id="ARBA00022602"/>
    </source>
</evidence>
<feature type="compositionally biased region" description="Low complexity" evidence="14">
    <location>
        <begin position="49"/>
        <end position="65"/>
    </location>
</feature>
<evidence type="ECO:0000256" key="10">
    <source>
        <dbReference type="ARBA" id="ARBA00041392"/>
    </source>
</evidence>
<dbReference type="EC" id="2.5.1.59" evidence="3"/>
<dbReference type="Gene3D" id="1.25.40.120">
    <property type="entry name" value="Protein prenylyltransferase"/>
    <property type="match status" value="1"/>
</dbReference>
<reference evidence="16" key="1">
    <citation type="journal article" date="2013" name="Proc. Natl. Acad. Sci. U.S.A.">
        <title>Genome structure and metabolic features in the red seaweed Chondrus crispus shed light on evolution of the Archaeplastida.</title>
        <authorList>
            <person name="Collen J."/>
            <person name="Porcel B."/>
            <person name="Carre W."/>
            <person name="Ball S.G."/>
            <person name="Chaparro C."/>
            <person name="Tonon T."/>
            <person name="Barbeyron T."/>
            <person name="Michel G."/>
            <person name="Noel B."/>
            <person name="Valentin K."/>
            <person name="Elias M."/>
            <person name="Artiguenave F."/>
            <person name="Arun A."/>
            <person name="Aury J.M."/>
            <person name="Barbosa-Neto J.F."/>
            <person name="Bothwell J.H."/>
            <person name="Bouget F.Y."/>
            <person name="Brillet L."/>
            <person name="Cabello-Hurtado F."/>
            <person name="Capella-Gutierrez S."/>
            <person name="Charrier B."/>
            <person name="Cladiere L."/>
            <person name="Cock J.M."/>
            <person name="Coelho S.M."/>
            <person name="Colleoni C."/>
            <person name="Czjzek M."/>
            <person name="Da Silva C."/>
            <person name="Delage L."/>
            <person name="Denoeud F."/>
            <person name="Deschamps P."/>
            <person name="Dittami S.M."/>
            <person name="Gabaldon T."/>
            <person name="Gachon C.M."/>
            <person name="Groisillier A."/>
            <person name="Herve C."/>
            <person name="Jabbari K."/>
            <person name="Katinka M."/>
            <person name="Kloareg B."/>
            <person name="Kowalczyk N."/>
            <person name="Labadie K."/>
            <person name="Leblanc C."/>
            <person name="Lopez P.J."/>
            <person name="McLachlan D.H."/>
            <person name="Meslet-Cladiere L."/>
            <person name="Moustafa A."/>
            <person name="Nehr Z."/>
            <person name="Nyvall Collen P."/>
            <person name="Panaud O."/>
            <person name="Partensky F."/>
            <person name="Poulain J."/>
            <person name="Rensing S.A."/>
            <person name="Rousvoal S."/>
            <person name="Samson G."/>
            <person name="Symeonidi A."/>
            <person name="Weissenbach J."/>
            <person name="Zambounis A."/>
            <person name="Wincker P."/>
            <person name="Boyen C."/>
        </authorList>
    </citation>
    <scope>NUCLEOTIDE SEQUENCE [LARGE SCALE GENOMIC DNA]</scope>
    <source>
        <strain evidence="16">cv. Stackhouse</strain>
    </source>
</reference>
<evidence type="ECO:0000256" key="11">
    <source>
        <dbReference type="ARBA" id="ARBA00042436"/>
    </source>
</evidence>
<evidence type="ECO:0000256" key="8">
    <source>
        <dbReference type="ARBA" id="ARBA00022842"/>
    </source>
</evidence>
<dbReference type="PhylomeDB" id="R7QBF6"/>
<dbReference type="AlphaFoldDB" id="R7QBF6"/>
<evidence type="ECO:0000256" key="6">
    <source>
        <dbReference type="ARBA" id="ARBA00022679"/>
    </source>
</evidence>
<keyword evidence="8" id="KW-0460">Magnesium</keyword>
<keyword evidence="7" id="KW-0677">Repeat</keyword>
<proteinExistence type="inferred from homology"/>
<comment type="similarity">
    <text evidence="2">Belongs to the protein prenyltransferase subunit alpha family.</text>
</comment>
<evidence type="ECO:0000313" key="15">
    <source>
        <dbReference type="EMBL" id="CDF35394.1"/>
    </source>
</evidence>
<evidence type="ECO:0000313" key="16">
    <source>
        <dbReference type="Proteomes" id="UP000012073"/>
    </source>
</evidence>
<dbReference type="PROSITE" id="PS51147">
    <property type="entry name" value="PFTA"/>
    <property type="match status" value="2"/>
</dbReference>
<dbReference type="KEGG" id="ccp:CHC_T00003446001"/>
<evidence type="ECO:0000256" key="1">
    <source>
        <dbReference type="ARBA" id="ARBA00001946"/>
    </source>
</evidence>
<organism evidence="15 16">
    <name type="scientific">Chondrus crispus</name>
    <name type="common">Carrageen Irish moss</name>
    <name type="synonym">Polymorpha crispa</name>
    <dbReference type="NCBI Taxonomy" id="2769"/>
    <lineage>
        <taxon>Eukaryota</taxon>
        <taxon>Rhodophyta</taxon>
        <taxon>Florideophyceae</taxon>
        <taxon>Rhodymeniophycidae</taxon>
        <taxon>Gigartinales</taxon>
        <taxon>Gigartinaceae</taxon>
        <taxon>Chondrus</taxon>
    </lineage>
</organism>
<dbReference type="GO" id="GO:0005965">
    <property type="term" value="C:protein farnesyltransferase complex"/>
    <property type="evidence" value="ECO:0007669"/>
    <property type="project" value="TreeGrafter"/>
</dbReference>
<evidence type="ECO:0000256" key="13">
    <source>
        <dbReference type="ARBA" id="ARBA00043219"/>
    </source>
</evidence>
<dbReference type="PANTHER" id="PTHR11129">
    <property type="entry name" value="PROTEIN FARNESYLTRANSFERASE ALPHA SUBUNIT/RAB GERANYLGERANYL TRANSFERASE ALPHA SUBUNIT"/>
    <property type="match status" value="1"/>
</dbReference>
<evidence type="ECO:0000256" key="2">
    <source>
        <dbReference type="ARBA" id="ARBA00006734"/>
    </source>
</evidence>
<evidence type="ECO:0000256" key="9">
    <source>
        <dbReference type="ARBA" id="ARBA00040965"/>
    </source>
</evidence>
<name>R7QBF6_CHOCR</name>
<comment type="cofactor">
    <cofactor evidence="1">
        <name>Mg(2+)</name>
        <dbReference type="ChEBI" id="CHEBI:18420"/>
    </cofactor>
</comment>
<dbReference type="Gramene" id="CDF35394">
    <property type="protein sequence ID" value="CDF35394"/>
    <property type="gene ID" value="CHC_T00003446001"/>
</dbReference>
<evidence type="ECO:0000256" key="14">
    <source>
        <dbReference type="SAM" id="MobiDB-lite"/>
    </source>
</evidence>
<dbReference type="Proteomes" id="UP000012073">
    <property type="component" value="Unassembled WGS sequence"/>
</dbReference>
<keyword evidence="6" id="KW-0808">Transferase</keyword>
<dbReference type="SUPFAM" id="SSF48439">
    <property type="entry name" value="Protein prenylyltransferase"/>
    <property type="match status" value="1"/>
</dbReference>
<evidence type="ECO:0000256" key="12">
    <source>
        <dbReference type="ARBA" id="ARBA00043086"/>
    </source>
</evidence>
<dbReference type="Pfam" id="PF01239">
    <property type="entry name" value="PPTA"/>
    <property type="match status" value="3"/>
</dbReference>
<dbReference type="EMBL" id="HG001729">
    <property type="protein sequence ID" value="CDF35394.1"/>
    <property type="molecule type" value="Genomic_DNA"/>
</dbReference>
<dbReference type="OMA" id="ISKACIC"/>
<evidence type="ECO:0000256" key="7">
    <source>
        <dbReference type="ARBA" id="ARBA00022737"/>
    </source>
</evidence>
<dbReference type="GO" id="GO:0004660">
    <property type="term" value="F:protein farnesyltransferase activity"/>
    <property type="evidence" value="ECO:0007669"/>
    <property type="project" value="UniProtKB-EC"/>
</dbReference>
<protein>
    <recommendedName>
        <fullName evidence="9">Protein farnesyltransferase/geranylgeranyltransferase type-1 subunit alpha</fullName>
        <ecNumber evidence="4">2.5.1.58</ecNumber>
        <ecNumber evidence="3">2.5.1.59</ecNumber>
    </recommendedName>
    <alternativeName>
        <fullName evidence="12">CAAX farnesyltransferase subunit alpha</fullName>
    </alternativeName>
    <alternativeName>
        <fullName evidence="11">FTase-alpha</fullName>
    </alternativeName>
    <alternativeName>
        <fullName evidence="10">Ras proteins prenyltransferase subunit alpha</fullName>
    </alternativeName>
    <alternativeName>
        <fullName evidence="13">Type I protein geranyl-geranyltransferase subunit alpha</fullName>
    </alternativeName>
</protein>
<dbReference type="STRING" id="2769.R7QBF6"/>
<keyword evidence="5" id="KW-0637">Prenyltransferase</keyword>
<dbReference type="RefSeq" id="XP_005715213.1">
    <property type="nucleotide sequence ID" value="XM_005715156.1"/>
</dbReference>
<dbReference type="PANTHER" id="PTHR11129:SF1">
    <property type="entry name" value="PROTEIN FARNESYLTRANSFERASE_GERANYLGERANYLTRANSFERASE TYPE-1 SUBUNIT ALPHA"/>
    <property type="match status" value="1"/>
</dbReference>
<feature type="region of interest" description="Disordered" evidence="14">
    <location>
        <begin position="43"/>
        <end position="66"/>
    </location>
</feature>
<gene>
    <name evidence="15" type="ORF">CHC_T00003446001</name>
</gene>
<dbReference type="InterPro" id="IPR002088">
    <property type="entry name" value="Prenyl_trans_a"/>
</dbReference>
<accession>R7QBF6</accession>
<evidence type="ECO:0000256" key="3">
    <source>
        <dbReference type="ARBA" id="ARBA00012700"/>
    </source>
</evidence>
<dbReference type="GeneID" id="17322921"/>
<keyword evidence="16" id="KW-1185">Reference proteome</keyword>
<dbReference type="GO" id="GO:0004662">
    <property type="term" value="F:CAAX-protein geranylgeranyltransferase activity"/>
    <property type="evidence" value="ECO:0007669"/>
    <property type="project" value="UniProtKB-EC"/>
</dbReference>
<dbReference type="OrthoDB" id="5924at2759"/>
<dbReference type="GO" id="GO:0005953">
    <property type="term" value="C:CAAX-protein geranylgeranyltransferase complex"/>
    <property type="evidence" value="ECO:0007669"/>
    <property type="project" value="TreeGrafter"/>
</dbReference>